<dbReference type="GO" id="GO:0005737">
    <property type="term" value="C:cytoplasm"/>
    <property type="evidence" value="ECO:0007669"/>
    <property type="project" value="UniProtKB-SubCell"/>
</dbReference>
<sequence>MIEKKFLKAVKDFSLIQPKDKILIAFSGGPDSVVLSFLLKKFQAYFKIEKISLAHLNHSLREESDKDEEFCKDFGQKYDIPVFVKKVDVKSVAKKEKKSIEEAGREERYKFFKEIMEKENFNKLATAHHLSDLIETMFLWFVQGNKKGLKGFKPNEENIIRPLYYIKKEELLEYCHKNDLSYVIDKSNFDKRYLRNKVRLDLIPIAKEINHSLEESLLRLSFFQSVDEDFLEIYSKDILKSLQEKDYIDLNYLNTLHEAVKYRVITNWIYEKTRIYPSYQKMLNILKLLKMGGTKALHLQENLQLIKEYDKLYLNYTQKVEKSYKEYKLKIGQTIFIKEQGISLTAFKPTEKDLEEMKKSKCIECFDIDTDEFTVRFRKEGDRFLPFGMKREKKLKDVFIDLKIPKNMRNSIPLLVFGDKILWIVGYKRSAYYPVTENSQNLICFKVKEEQNCN</sequence>
<dbReference type="KEGG" id="saf:SULAZ_1609"/>
<dbReference type="SUPFAM" id="SSF56037">
    <property type="entry name" value="PheT/TilS domain"/>
    <property type="match status" value="1"/>
</dbReference>
<dbReference type="GO" id="GO:0006400">
    <property type="term" value="P:tRNA modification"/>
    <property type="evidence" value="ECO:0007669"/>
    <property type="project" value="UniProtKB-UniRule"/>
</dbReference>
<dbReference type="PANTHER" id="PTHR43033:SF1">
    <property type="entry name" value="TRNA(ILE)-LYSIDINE SYNTHASE-RELATED"/>
    <property type="match status" value="1"/>
</dbReference>
<dbReference type="InterPro" id="IPR011063">
    <property type="entry name" value="TilS/TtcA_N"/>
</dbReference>
<keyword evidence="5 8" id="KW-0547">Nucleotide-binding</keyword>
<dbReference type="InterPro" id="IPR012094">
    <property type="entry name" value="tRNA_Ile_lys_synt"/>
</dbReference>
<proteinExistence type="inferred from homology"/>
<dbReference type="Pfam" id="PF11734">
    <property type="entry name" value="TilS_C"/>
    <property type="match status" value="1"/>
</dbReference>
<comment type="similarity">
    <text evidence="8">Belongs to the tRNA(Ile)-lysidine synthase family.</text>
</comment>
<evidence type="ECO:0000256" key="5">
    <source>
        <dbReference type="ARBA" id="ARBA00022741"/>
    </source>
</evidence>
<dbReference type="GO" id="GO:0032267">
    <property type="term" value="F:tRNA(Ile)-lysidine synthase activity"/>
    <property type="evidence" value="ECO:0007669"/>
    <property type="project" value="UniProtKB-EC"/>
</dbReference>
<feature type="binding site" evidence="8">
    <location>
        <begin position="27"/>
        <end position="32"/>
    </location>
    <ligand>
        <name>ATP</name>
        <dbReference type="ChEBI" id="CHEBI:30616"/>
    </ligand>
</feature>
<protein>
    <recommendedName>
        <fullName evidence="8">tRNA(Ile)-lysidine synthase</fullName>
        <ecNumber evidence="8">6.3.4.19</ecNumber>
    </recommendedName>
    <alternativeName>
        <fullName evidence="8">tRNA(Ile)-2-lysyl-cytidine synthase</fullName>
    </alternativeName>
    <alternativeName>
        <fullName evidence="8">tRNA(Ile)-lysidine synthetase</fullName>
    </alternativeName>
</protein>
<evidence type="ECO:0000256" key="1">
    <source>
        <dbReference type="ARBA" id="ARBA00004496"/>
    </source>
</evidence>
<dbReference type="EMBL" id="CP001229">
    <property type="protein sequence ID" value="ACN98677.1"/>
    <property type="molecule type" value="Genomic_DNA"/>
</dbReference>
<dbReference type="NCBIfam" id="TIGR02433">
    <property type="entry name" value="lysidine_TilS_C"/>
    <property type="match status" value="1"/>
</dbReference>
<organism evidence="10 11">
    <name type="scientific">Sulfurihydrogenibium azorense (strain DSM 15241 / OCM 825 / Az-Fu1)</name>
    <dbReference type="NCBI Taxonomy" id="204536"/>
    <lineage>
        <taxon>Bacteria</taxon>
        <taxon>Pseudomonadati</taxon>
        <taxon>Aquificota</taxon>
        <taxon>Aquificia</taxon>
        <taxon>Aquificales</taxon>
        <taxon>Hydrogenothermaceae</taxon>
        <taxon>Sulfurihydrogenibium</taxon>
    </lineage>
</organism>
<dbReference type="AlphaFoldDB" id="C1DWT6"/>
<comment type="function">
    <text evidence="8">Ligates lysine onto the cytidine present at position 34 of the AUA codon-specific tRNA(Ile) that contains the anticodon CAU, in an ATP-dependent manner. Cytidine is converted to lysidine, thus changing the amino acid specificity of the tRNA from methionine to isoleucine.</text>
</comment>
<dbReference type="InterPro" id="IPR012796">
    <property type="entry name" value="Lysidine-tRNA-synth_C"/>
</dbReference>
<evidence type="ECO:0000256" key="2">
    <source>
        <dbReference type="ARBA" id="ARBA00022490"/>
    </source>
</evidence>
<keyword evidence="6 8" id="KW-0067">ATP-binding</keyword>
<dbReference type="STRING" id="204536.SULAZ_1609"/>
<dbReference type="Gene3D" id="1.20.59.20">
    <property type="match status" value="1"/>
</dbReference>
<comment type="catalytic activity">
    <reaction evidence="7 8">
        <text>cytidine(34) in tRNA(Ile2) + L-lysine + ATP = lysidine(34) in tRNA(Ile2) + AMP + diphosphate + H(+)</text>
        <dbReference type="Rhea" id="RHEA:43744"/>
        <dbReference type="Rhea" id="RHEA-COMP:10625"/>
        <dbReference type="Rhea" id="RHEA-COMP:10670"/>
        <dbReference type="ChEBI" id="CHEBI:15378"/>
        <dbReference type="ChEBI" id="CHEBI:30616"/>
        <dbReference type="ChEBI" id="CHEBI:32551"/>
        <dbReference type="ChEBI" id="CHEBI:33019"/>
        <dbReference type="ChEBI" id="CHEBI:82748"/>
        <dbReference type="ChEBI" id="CHEBI:83665"/>
        <dbReference type="ChEBI" id="CHEBI:456215"/>
        <dbReference type="EC" id="6.3.4.19"/>
    </reaction>
</comment>
<keyword evidence="4 8" id="KW-0819">tRNA processing</keyword>
<accession>C1DWT6</accession>
<dbReference type="OrthoDB" id="9807403at2"/>
<comment type="subcellular location">
    <subcellularLocation>
        <location evidence="1 8">Cytoplasm</location>
    </subcellularLocation>
</comment>
<dbReference type="RefSeq" id="WP_012673999.1">
    <property type="nucleotide sequence ID" value="NC_012438.1"/>
</dbReference>
<dbReference type="Proteomes" id="UP000001369">
    <property type="component" value="Chromosome"/>
</dbReference>
<dbReference type="Pfam" id="PF01171">
    <property type="entry name" value="ATP_bind_3"/>
    <property type="match status" value="1"/>
</dbReference>
<dbReference type="GO" id="GO:0005524">
    <property type="term" value="F:ATP binding"/>
    <property type="evidence" value="ECO:0007669"/>
    <property type="project" value="UniProtKB-UniRule"/>
</dbReference>
<evidence type="ECO:0000259" key="9">
    <source>
        <dbReference type="SMART" id="SM00977"/>
    </source>
</evidence>
<evidence type="ECO:0000256" key="4">
    <source>
        <dbReference type="ARBA" id="ARBA00022694"/>
    </source>
</evidence>
<evidence type="ECO:0000313" key="11">
    <source>
        <dbReference type="Proteomes" id="UP000001369"/>
    </source>
</evidence>
<evidence type="ECO:0000256" key="6">
    <source>
        <dbReference type="ARBA" id="ARBA00022840"/>
    </source>
</evidence>
<gene>
    <name evidence="8" type="primary">tilS</name>
    <name evidence="10" type="ordered locus">SULAZ_1609</name>
</gene>
<evidence type="ECO:0000256" key="3">
    <source>
        <dbReference type="ARBA" id="ARBA00022598"/>
    </source>
</evidence>
<dbReference type="PANTHER" id="PTHR43033">
    <property type="entry name" value="TRNA(ILE)-LYSIDINE SYNTHASE-RELATED"/>
    <property type="match status" value="1"/>
</dbReference>
<dbReference type="HAMAP" id="MF_01161">
    <property type="entry name" value="tRNA_Ile_lys_synt"/>
    <property type="match status" value="1"/>
</dbReference>
<reference evidence="10 11" key="1">
    <citation type="journal article" date="2009" name="J. Bacteriol.">
        <title>Complete and draft genome sequences of six members of the Aquificales.</title>
        <authorList>
            <person name="Reysenbach A.L."/>
            <person name="Hamamura N."/>
            <person name="Podar M."/>
            <person name="Griffiths E."/>
            <person name="Ferreira S."/>
            <person name="Hochstein R."/>
            <person name="Heidelberg J."/>
            <person name="Johnson J."/>
            <person name="Mead D."/>
            <person name="Pohorille A."/>
            <person name="Sarmiento M."/>
            <person name="Schweighofer K."/>
            <person name="Seshadri R."/>
            <person name="Voytek M.A."/>
        </authorList>
    </citation>
    <scope>NUCLEOTIDE SEQUENCE [LARGE SCALE GENOMIC DNA]</scope>
    <source>
        <strain evidence="11">Az-Fu1 / DSM 15241 / OCM 825</strain>
    </source>
</reference>
<name>C1DWT6_SULAA</name>
<keyword evidence="2 8" id="KW-0963">Cytoplasm</keyword>
<dbReference type="SUPFAM" id="SSF52402">
    <property type="entry name" value="Adenine nucleotide alpha hydrolases-like"/>
    <property type="match status" value="1"/>
</dbReference>
<evidence type="ECO:0000256" key="7">
    <source>
        <dbReference type="ARBA" id="ARBA00048539"/>
    </source>
</evidence>
<dbReference type="SUPFAM" id="SSF82829">
    <property type="entry name" value="MesJ substrate recognition domain-like"/>
    <property type="match status" value="1"/>
</dbReference>
<evidence type="ECO:0000313" key="10">
    <source>
        <dbReference type="EMBL" id="ACN98677.1"/>
    </source>
</evidence>
<dbReference type="InterPro" id="IPR014729">
    <property type="entry name" value="Rossmann-like_a/b/a_fold"/>
</dbReference>
<dbReference type="InterPro" id="IPR012795">
    <property type="entry name" value="tRNA_Ile_lys_synt_N"/>
</dbReference>
<evidence type="ECO:0000256" key="8">
    <source>
        <dbReference type="HAMAP-Rule" id="MF_01161"/>
    </source>
</evidence>
<feature type="domain" description="Lysidine-tRNA(Ile) synthetase C-terminal" evidence="9">
    <location>
        <begin position="373"/>
        <end position="445"/>
    </location>
</feature>
<keyword evidence="11" id="KW-1185">Reference proteome</keyword>
<dbReference type="EC" id="6.3.4.19" evidence="8"/>
<dbReference type="Gene3D" id="3.40.50.620">
    <property type="entry name" value="HUPs"/>
    <property type="match status" value="1"/>
</dbReference>
<dbReference type="NCBIfam" id="TIGR02432">
    <property type="entry name" value="lysidine_TilS_N"/>
    <property type="match status" value="1"/>
</dbReference>
<dbReference type="eggNOG" id="COG0037">
    <property type="taxonomic scope" value="Bacteria"/>
</dbReference>
<dbReference type="SMART" id="SM00977">
    <property type="entry name" value="TilS_C"/>
    <property type="match status" value="1"/>
</dbReference>
<comment type="domain">
    <text evidence="8">The N-terminal region contains the highly conserved SGGXDS motif, predicted to be a P-loop motif involved in ATP binding.</text>
</comment>
<keyword evidence="3 8" id="KW-0436">Ligase</keyword>
<dbReference type="HOGENOM" id="CLU_018869_0_1_0"/>
<dbReference type="CDD" id="cd01992">
    <property type="entry name" value="TilS_N"/>
    <property type="match status" value="1"/>
</dbReference>